<organism evidence="2">
    <name type="scientific">marine sediment metagenome</name>
    <dbReference type="NCBI Taxonomy" id="412755"/>
    <lineage>
        <taxon>unclassified sequences</taxon>
        <taxon>metagenomes</taxon>
        <taxon>ecological metagenomes</taxon>
    </lineage>
</organism>
<dbReference type="AlphaFoldDB" id="X1F1W7"/>
<name>X1F1W7_9ZZZZ</name>
<dbReference type="Gene3D" id="3.40.50.2000">
    <property type="entry name" value="Glycogen Phosphorylase B"/>
    <property type="match status" value="2"/>
</dbReference>
<dbReference type="InterPro" id="IPR050194">
    <property type="entry name" value="Glycosyltransferase_grp1"/>
</dbReference>
<evidence type="ECO:0000259" key="1">
    <source>
        <dbReference type="Pfam" id="PF13439"/>
    </source>
</evidence>
<dbReference type="GO" id="GO:0016757">
    <property type="term" value="F:glycosyltransferase activity"/>
    <property type="evidence" value="ECO:0007669"/>
    <property type="project" value="TreeGrafter"/>
</dbReference>
<dbReference type="InterPro" id="IPR028098">
    <property type="entry name" value="Glyco_trans_4-like_N"/>
</dbReference>
<proteinExistence type="predicted"/>
<gene>
    <name evidence="2" type="ORF">S01H4_58432</name>
</gene>
<feature type="non-terminal residue" evidence="2">
    <location>
        <position position="218"/>
    </location>
</feature>
<dbReference type="Pfam" id="PF13439">
    <property type="entry name" value="Glyco_transf_4"/>
    <property type="match status" value="1"/>
</dbReference>
<protein>
    <recommendedName>
        <fullName evidence="1">Glycosyltransferase subfamily 4-like N-terminal domain-containing protein</fullName>
    </recommendedName>
</protein>
<dbReference type="PANTHER" id="PTHR45947:SF3">
    <property type="entry name" value="SULFOQUINOVOSYL TRANSFERASE SQD2"/>
    <property type="match status" value="1"/>
</dbReference>
<reference evidence="2" key="1">
    <citation type="journal article" date="2014" name="Front. Microbiol.">
        <title>High frequency of phylogenetically diverse reductive dehalogenase-homologous genes in deep subseafloor sedimentary metagenomes.</title>
        <authorList>
            <person name="Kawai M."/>
            <person name="Futagami T."/>
            <person name="Toyoda A."/>
            <person name="Takaki Y."/>
            <person name="Nishi S."/>
            <person name="Hori S."/>
            <person name="Arai W."/>
            <person name="Tsubouchi T."/>
            <person name="Morono Y."/>
            <person name="Uchiyama I."/>
            <person name="Ito T."/>
            <person name="Fujiyama A."/>
            <person name="Inagaki F."/>
            <person name="Takami H."/>
        </authorList>
    </citation>
    <scope>NUCLEOTIDE SEQUENCE</scope>
    <source>
        <strain evidence="2">Expedition CK06-06</strain>
    </source>
</reference>
<accession>X1F1W7</accession>
<sequence length="218" mass="25736">TRDVINSLRNNGHNVWIPNKGKSIPKWVQNNNVDIIASSSFDPLTAYQLWTMRKKYNAAVIQHAHTTVEDLEGGFLPNIISWGKLTKIYLKFLYNISHMLITPTEFSKNSLKRLKLKKRPPIYVVSNGIKFEKFKEKREYRENFRKFLNEKYNIPIDGKIILNVGYTWRKKGPDEFFRCAKDLSNYWFVWVGPIKENIYVKKASELKNCIFTGYYDNI</sequence>
<dbReference type="EMBL" id="BART01034128">
    <property type="protein sequence ID" value="GAH14813.1"/>
    <property type="molecule type" value="Genomic_DNA"/>
</dbReference>
<dbReference type="SUPFAM" id="SSF53756">
    <property type="entry name" value="UDP-Glycosyltransferase/glycogen phosphorylase"/>
    <property type="match status" value="1"/>
</dbReference>
<feature type="non-terminal residue" evidence="2">
    <location>
        <position position="1"/>
    </location>
</feature>
<comment type="caution">
    <text evidence="2">The sequence shown here is derived from an EMBL/GenBank/DDBJ whole genome shotgun (WGS) entry which is preliminary data.</text>
</comment>
<feature type="domain" description="Glycosyltransferase subfamily 4-like N-terminal" evidence="1">
    <location>
        <begin position="10"/>
        <end position="131"/>
    </location>
</feature>
<dbReference type="PANTHER" id="PTHR45947">
    <property type="entry name" value="SULFOQUINOVOSYL TRANSFERASE SQD2"/>
    <property type="match status" value="1"/>
</dbReference>
<evidence type="ECO:0000313" key="2">
    <source>
        <dbReference type="EMBL" id="GAH14813.1"/>
    </source>
</evidence>